<dbReference type="InterPro" id="IPR013221">
    <property type="entry name" value="Mur_ligase_cen"/>
</dbReference>
<dbReference type="EC" id="6.3.2.10" evidence="10 11"/>
<keyword evidence="4 10" id="KW-0547">Nucleotide-binding</keyword>
<dbReference type="GO" id="GO:0008360">
    <property type="term" value="P:regulation of cell shape"/>
    <property type="evidence" value="ECO:0007669"/>
    <property type="project" value="UniProtKB-KW"/>
</dbReference>
<proteinExistence type="inferred from homology"/>
<comment type="pathway">
    <text evidence="10 11">Cell wall biogenesis; peptidoglycan biosynthesis.</text>
</comment>
<feature type="domain" description="Mur ligase N-terminal catalytic" evidence="12">
    <location>
        <begin position="29"/>
        <end position="73"/>
    </location>
</feature>
<keyword evidence="1 10" id="KW-0963">Cytoplasm</keyword>
<comment type="subcellular location">
    <subcellularLocation>
        <location evidence="10 11">Cytoplasm</location>
    </subcellularLocation>
</comment>
<evidence type="ECO:0000256" key="7">
    <source>
        <dbReference type="ARBA" id="ARBA00022984"/>
    </source>
</evidence>
<feature type="domain" description="Mur ligase C-terminal" evidence="13">
    <location>
        <begin position="326"/>
        <end position="460"/>
    </location>
</feature>
<dbReference type="InterPro" id="IPR004101">
    <property type="entry name" value="Mur_ligase_C"/>
</dbReference>
<evidence type="ECO:0000313" key="16">
    <source>
        <dbReference type="Proteomes" id="UP000184428"/>
    </source>
</evidence>
<comment type="catalytic activity">
    <reaction evidence="10 11">
        <text>D-alanyl-D-alanine + UDP-N-acetyl-alpha-D-muramoyl-L-alanyl-gamma-D-glutamyl-meso-2,6-diaminopimelate + ATP = UDP-N-acetyl-alpha-D-muramoyl-L-alanyl-gamma-D-glutamyl-meso-2,6-diaminopimeloyl-D-alanyl-D-alanine + ADP + phosphate + H(+)</text>
        <dbReference type="Rhea" id="RHEA:28374"/>
        <dbReference type="ChEBI" id="CHEBI:15378"/>
        <dbReference type="ChEBI" id="CHEBI:30616"/>
        <dbReference type="ChEBI" id="CHEBI:43474"/>
        <dbReference type="ChEBI" id="CHEBI:57822"/>
        <dbReference type="ChEBI" id="CHEBI:61386"/>
        <dbReference type="ChEBI" id="CHEBI:83905"/>
        <dbReference type="ChEBI" id="CHEBI:456216"/>
        <dbReference type="EC" id="6.3.2.10"/>
    </reaction>
</comment>
<dbReference type="GO" id="GO:0071555">
    <property type="term" value="P:cell wall organization"/>
    <property type="evidence" value="ECO:0007669"/>
    <property type="project" value="UniProtKB-KW"/>
</dbReference>
<dbReference type="AlphaFoldDB" id="A0A1M7TAP8"/>
<dbReference type="Gene3D" id="3.90.190.20">
    <property type="entry name" value="Mur ligase, C-terminal domain"/>
    <property type="match status" value="1"/>
</dbReference>
<reference evidence="15 16" key="1">
    <citation type="submission" date="2016-12" db="EMBL/GenBank/DDBJ databases">
        <authorList>
            <person name="Song W.-J."/>
            <person name="Kurnit D.M."/>
        </authorList>
    </citation>
    <scope>NUCLEOTIDE SEQUENCE [LARGE SCALE GENOMIC DNA]</scope>
    <source>
        <strain evidence="15 16">DSM 43162</strain>
    </source>
</reference>
<dbReference type="HAMAP" id="MF_02019">
    <property type="entry name" value="MurF"/>
    <property type="match status" value="1"/>
</dbReference>
<evidence type="ECO:0000259" key="12">
    <source>
        <dbReference type="Pfam" id="PF01225"/>
    </source>
</evidence>
<dbReference type="EMBL" id="FRDM01000005">
    <property type="protein sequence ID" value="SHN67799.1"/>
    <property type="molecule type" value="Genomic_DNA"/>
</dbReference>
<evidence type="ECO:0000256" key="3">
    <source>
        <dbReference type="ARBA" id="ARBA00022618"/>
    </source>
</evidence>
<keyword evidence="7 10" id="KW-0573">Peptidoglycan synthesis</keyword>
<dbReference type="GO" id="GO:0051301">
    <property type="term" value="P:cell division"/>
    <property type="evidence" value="ECO:0007669"/>
    <property type="project" value="UniProtKB-KW"/>
</dbReference>
<evidence type="ECO:0000256" key="1">
    <source>
        <dbReference type="ARBA" id="ARBA00022490"/>
    </source>
</evidence>
<sequence length="478" mass="47611">MIQMSLAEVAEAVGGRLTPDAVGTVAGKVTVDSRAVAPGDLFVAVPGERVDGHDFLAAAADAGAVAALATRPDGALPCVVVDEPVAALGRLAAAVHTRLAGAGGARGHRLVTVGITGSSGKTSTKDLLGQVLATAGATVSPPGSYNNDIGLPLTVLDADEDTRFLLLEMGSRGRGHIARLCRVARPDVGVVLNVGSAHLGEFGSADEIAVAKGELVEALPAGGTAVLNADDPRVIGMAPRTRARVVPTGRSAAADVRAEDVALDEAGRAGFTLVAGGARAAVRLQVVGEHQVANALSAAAAALAAGMAPDAVAAALSAAVPRSRWRMEVTRRDDGVTVVNDAYNANPESMRAALAALAGLPARRRVAVLGAMAELGPGAADEHERLGRDAVAAGVDLVVAVGPDAVGIADGALAAGAREDGDADGGADRRAVRVPDRAAARELLTEVLVPGDVVLVKASRSYGLEVLAADLLAAGAGA</sequence>
<dbReference type="Proteomes" id="UP000184428">
    <property type="component" value="Unassembled WGS sequence"/>
</dbReference>
<dbReference type="InterPro" id="IPR000713">
    <property type="entry name" value="Mur_ligase_N"/>
</dbReference>
<dbReference type="SUPFAM" id="SSF53244">
    <property type="entry name" value="MurD-like peptide ligases, peptide-binding domain"/>
    <property type="match status" value="1"/>
</dbReference>
<evidence type="ECO:0000259" key="14">
    <source>
        <dbReference type="Pfam" id="PF08245"/>
    </source>
</evidence>
<keyword evidence="9 10" id="KW-0961">Cell wall biogenesis/degradation</keyword>
<evidence type="ECO:0000256" key="4">
    <source>
        <dbReference type="ARBA" id="ARBA00022741"/>
    </source>
</evidence>
<feature type="domain" description="Mur ligase central" evidence="14">
    <location>
        <begin position="115"/>
        <end position="302"/>
    </location>
</feature>
<keyword evidence="3 10" id="KW-0132">Cell division</keyword>
<dbReference type="SUPFAM" id="SSF53623">
    <property type="entry name" value="MurD-like peptide ligases, catalytic domain"/>
    <property type="match status" value="1"/>
</dbReference>
<dbReference type="GO" id="GO:0005524">
    <property type="term" value="F:ATP binding"/>
    <property type="evidence" value="ECO:0007669"/>
    <property type="project" value="UniProtKB-UniRule"/>
</dbReference>
<evidence type="ECO:0000256" key="10">
    <source>
        <dbReference type="HAMAP-Rule" id="MF_02019"/>
    </source>
</evidence>
<dbReference type="GO" id="GO:0009252">
    <property type="term" value="P:peptidoglycan biosynthetic process"/>
    <property type="evidence" value="ECO:0007669"/>
    <property type="project" value="UniProtKB-UniRule"/>
</dbReference>
<dbReference type="PANTHER" id="PTHR43024">
    <property type="entry name" value="UDP-N-ACETYLMURAMOYL-TRIPEPTIDE--D-ALANYL-D-ALANINE LIGASE"/>
    <property type="match status" value="1"/>
</dbReference>
<dbReference type="InterPro" id="IPR036615">
    <property type="entry name" value="Mur_ligase_C_dom_sf"/>
</dbReference>
<dbReference type="InterPro" id="IPR005863">
    <property type="entry name" value="UDP-N-AcMur_synth"/>
</dbReference>
<dbReference type="Pfam" id="PF08245">
    <property type="entry name" value="Mur_ligase_M"/>
    <property type="match status" value="1"/>
</dbReference>
<evidence type="ECO:0000256" key="6">
    <source>
        <dbReference type="ARBA" id="ARBA00022960"/>
    </source>
</evidence>
<accession>A0A1M7TAP8</accession>
<keyword evidence="5 10" id="KW-0067">ATP-binding</keyword>
<dbReference type="SUPFAM" id="SSF63418">
    <property type="entry name" value="MurE/MurF N-terminal domain"/>
    <property type="match status" value="1"/>
</dbReference>
<evidence type="ECO:0000256" key="8">
    <source>
        <dbReference type="ARBA" id="ARBA00023306"/>
    </source>
</evidence>
<evidence type="ECO:0000256" key="9">
    <source>
        <dbReference type="ARBA" id="ARBA00023316"/>
    </source>
</evidence>
<dbReference type="OrthoDB" id="9800958at2"/>
<dbReference type="UniPathway" id="UPA00219"/>
<dbReference type="PANTHER" id="PTHR43024:SF1">
    <property type="entry name" value="UDP-N-ACETYLMURAMOYL-TRIPEPTIDE--D-ALANYL-D-ALANINE LIGASE"/>
    <property type="match status" value="1"/>
</dbReference>
<comment type="function">
    <text evidence="10 11">Involved in cell wall formation. Catalyzes the final step in the synthesis of UDP-N-acetylmuramoyl-pentapeptide, the precursor of murein.</text>
</comment>
<keyword evidence="2 10" id="KW-0436">Ligase</keyword>
<keyword evidence="8 10" id="KW-0131">Cell cycle</keyword>
<dbReference type="Pfam" id="PF02875">
    <property type="entry name" value="Mur_ligase_C"/>
    <property type="match status" value="1"/>
</dbReference>
<dbReference type="Gene3D" id="3.40.1390.10">
    <property type="entry name" value="MurE/MurF, N-terminal domain"/>
    <property type="match status" value="1"/>
</dbReference>
<dbReference type="Gene3D" id="3.40.1190.10">
    <property type="entry name" value="Mur-like, catalytic domain"/>
    <property type="match status" value="1"/>
</dbReference>
<evidence type="ECO:0000256" key="5">
    <source>
        <dbReference type="ARBA" id="ARBA00022840"/>
    </source>
</evidence>
<feature type="binding site" evidence="10">
    <location>
        <begin position="117"/>
        <end position="123"/>
    </location>
    <ligand>
        <name>ATP</name>
        <dbReference type="ChEBI" id="CHEBI:30616"/>
    </ligand>
</feature>
<dbReference type="InterPro" id="IPR036565">
    <property type="entry name" value="Mur-like_cat_sf"/>
</dbReference>
<dbReference type="GO" id="GO:0008766">
    <property type="term" value="F:UDP-N-acetylmuramoylalanyl-D-glutamyl-2,6-diaminopimelate-D-alanyl-D-alanine ligase activity"/>
    <property type="evidence" value="ECO:0007669"/>
    <property type="project" value="RHEA"/>
</dbReference>
<protein>
    <recommendedName>
        <fullName evidence="10 11">UDP-N-acetylmuramoyl-tripeptide--D-alanyl-D-alanine ligase</fullName>
        <ecNumber evidence="10 11">6.3.2.10</ecNumber>
    </recommendedName>
    <alternativeName>
        <fullName evidence="10">D-alanyl-D-alanine-adding enzyme</fullName>
    </alternativeName>
</protein>
<name>A0A1M7TAP8_9ACTN</name>
<evidence type="ECO:0000256" key="11">
    <source>
        <dbReference type="RuleBase" id="RU004136"/>
    </source>
</evidence>
<keyword evidence="6 10" id="KW-0133">Cell shape</keyword>
<dbReference type="InterPro" id="IPR051046">
    <property type="entry name" value="MurCDEF_CellWall_CoF430Synth"/>
</dbReference>
<dbReference type="Pfam" id="PF01225">
    <property type="entry name" value="Mur_ligase"/>
    <property type="match status" value="1"/>
</dbReference>
<dbReference type="GO" id="GO:0047480">
    <property type="term" value="F:UDP-N-acetylmuramoyl-tripeptide-D-alanyl-D-alanine ligase activity"/>
    <property type="evidence" value="ECO:0007669"/>
    <property type="project" value="UniProtKB-UniRule"/>
</dbReference>
<evidence type="ECO:0000259" key="13">
    <source>
        <dbReference type="Pfam" id="PF02875"/>
    </source>
</evidence>
<dbReference type="NCBIfam" id="TIGR01143">
    <property type="entry name" value="murF"/>
    <property type="match status" value="1"/>
</dbReference>
<evidence type="ECO:0000313" key="15">
    <source>
        <dbReference type="EMBL" id="SHN67799.1"/>
    </source>
</evidence>
<organism evidence="15 16">
    <name type="scientific">Geodermatophilus obscurus</name>
    <dbReference type="NCBI Taxonomy" id="1861"/>
    <lineage>
        <taxon>Bacteria</taxon>
        <taxon>Bacillati</taxon>
        <taxon>Actinomycetota</taxon>
        <taxon>Actinomycetes</taxon>
        <taxon>Geodermatophilales</taxon>
        <taxon>Geodermatophilaceae</taxon>
        <taxon>Geodermatophilus</taxon>
    </lineage>
</organism>
<dbReference type="InterPro" id="IPR035911">
    <property type="entry name" value="MurE/MurF_N"/>
</dbReference>
<gene>
    <name evidence="10" type="primary">murF</name>
    <name evidence="15" type="ORF">SAMN05660350_01561</name>
</gene>
<comment type="similarity">
    <text evidence="10">Belongs to the MurCDEF family. MurF subfamily.</text>
</comment>
<evidence type="ECO:0000256" key="2">
    <source>
        <dbReference type="ARBA" id="ARBA00022598"/>
    </source>
</evidence>
<dbReference type="GO" id="GO:0005737">
    <property type="term" value="C:cytoplasm"/>
    <property type="evidence" value="ECO:0007669"/>
    <property type="project" value="UniProtKB-SubCell"/>
</dbReference>